<dbReference type="Gene3D" id="3.40.50.720">
    <property type="entry name" value="NAD(P)-binding Rossmann-like Domain"/>
    <property type="match status" value="1"/>
</dbReference>
<evidence type="ECO:0000256" key="3">
    <source>
        <dbReference type="ARBA" id="ARBA00012371"/>
    </source>
</evidence>
<evidence type="ECO:0000256" key="1">
    <source>
        <dbReference type="ARBA" id="ARBA00004883"/>
    </source>
</evidence>
<evidence type="ECO:0000256" key="6">
    <source>
        <dbReference type="ARBA" id="ARBA00023235"/>
    </source>
</evidence>
<evidence type="ECO:0000256" key="4">
    <source>
        <dbReference type="ARBA" id="ARBA00022857"/>
    </source>
</evidence>
<sequence length="345" mass="38730">MSKPVILVTGGTGLVGQAIKHVIETEPEGSRFGKRPGETWIFASSSEGDLRDAVQTRQLYEKYKPTHVIHLAALVGGLFKNMKYKLTFLRDNILINDNVLHTSYETQVQKVISCLSTCVFPDKVEYPLDENKIHTGPPHESNFGYAHAKRMVDVQNHAYKEEFGCNFSSAIPTNVFGPHDNFDLDDSHVIPGLIHKCYLAKKNNTPFVVAGTGKPLRQFIFSWDLAKLFIWMLREYDDVEPVILSGRSPPSLTALRLLRLVGEDEEVSIKQVADAIVKAVGFQGNYTFDTSRADGQFRKPASNKKLLALMGGFQFTPFEEALDITVDWFLKNYDTARTGNAKRTL</sequence>
<evidence type="ECO:0000259" key="7">
    <source>
        <dbReference type="Pfam" id="PF01370"/>
    </source>
</evidence>
<gene>
    <name evidence="8" type="ORF">NP233_g9115</name>
</gene>
<keyword evidence="9" id="KW-1185">Reference proteome</keyword>
<dbReference type="AlphaFoldDB" id="A0AAD5YT49"/>
<dbReference type="GO" id="GO:0016853">
    <property type="term" value="F:isomerase activity"/>
    <property type="evidence" value="ECO:0007669"/>
    <property type="project" value="UniProtKB-KW"/>
</dbReference>
<dbReference type="PANTHER" id="PTHR43238:SF1">
    <property type="entry name" value="GDP-L-FUCOSE SYNTHASE"/>
    <property type="match status" value="1"/>
</dbReference>
<dbReference type="EMBL" id="JANIEX010000788">
    <property type="protein sequence ID" value="KAJ3563166.1"/>
    <property type="molecule type" value="Genomic_DNA"/>
</dbReference>
<proteinExistence type="inferred from homology"/>
<dbReference type="HAMAP" id="MF_00956">
    <property type="entry name" value="GDP_fucose_synth"/>
    <property type="match status" value="1"/>
</dbReference>
<dbReference type="CDD" id="cd05239">
    <property type="entry name" value="GDP_FS_SDR_e"/>
    <property type="match status" value="1"/>
</dbReference>
<evidence type="ECO:0000313" key="8">
    <source>
        <dbReference type="EMBL" id="KAJ3563166.1"/>
    </source>
</evidence>
<accession>A0AAD5YT49</accession>
<comment type="pathway">
    <text evidence="1">Nucleotide-sugar biosynthesis; GDP-L-fucose biosynthesis via de novo pathway; GDP-L-fucose from GDP-alpha-D-mannose: step 2/2.</text>
</comment>
<protein>
    <recommendedName>
        <fullName evidence="3">GDP-L-fucose synthase</fullName>
        <ecNumber evidence="3">1.1.1.271</ecNumber>
    </recommendedName>
</protein>
<comment type="similarity">
    <text evidence="2">Belongs to the NAD(P)-dependent epimerase/dehydratase family. Fucose synthase subfamily.</text>
</comment>
<evidence type="ECO:0000313" key="9">
    <source>
        <dbReference type="Proteomes" id="UP001213000"/>
    </source>
</evidence>
<dbReference type="GO" id="GO:0050577">
    <property type="term" value="F:GDP-L-fucose synthase activity"/>
    <property type="evidence" value="ECO:0007669"/>
    <property type="project" value="UniProtKB-EC"/>
</dbReference>
<evidence type="ECO:0000256" key="5">
    <source>
        <dbReference type="ARBA" id="ARBA00023002"/>
    </source>
</evidence>
<dbReference type="PANTHER" id="PTHR43238">
    <property type="entry name" value="GDP-L-FUCOSE SYNTHASE"/>
    <property type="match status" value="1"/>
</dbReference>
<keyword evidence="5" id="KW-0560">Oxidoreductase</keyword>
<dbReference type="Pfam" id="PF01370">
    <property type="entry name" value="Epimerase"/>
    <property type="match status" value="1"/>
</dbReference>
<keyword evidence="4" id="KW-0521">NADP</keyword>
<dbReference type="EC" id="1.1.1.271" evidence="3"/>
<dbReference type="InterPro" id="IPR036291">
    <property type="entry name" value="NAD(P)-bd_dom_sf"/>
</dbReference>
<comment type="caution">
    <text evidence="8">The sequence shown here is derived from an EMBL/GenBank/DDBJ whole genome shotgun (WGS) entry which is preliminary data.</text>
</comment>
<evidence type="ECO:0000256" key="2">
    <source>
        <dbReference type="ARBA" id="ARBA00005959"/>
    </source>
</evidence>
<organism evidence="8 9">
    <name type="scientific">Leucocoprinus birnbaumii</name>
    <dbReference type="NCBI Taxonomy" id="56174"/>
    <lineage>
        <taxon>Eukaryota</taxon>
        <taxon>Fungi</taxon>
        <taxon>Dikarya</taxon>
        <taxon>Basidiomycota</taxon>
        <taxon>Agaricomycotina</taxon>
        <taxon>Agaricomycetes</taxon>
        <taxon>Agaricomycetidae</taxon>
        <taxon>Agaricales</taxon>
        <taxon>Agaricineae</taxon>
        <taxon>Agaricaceae</taxon>
        <taxon>Leucocoprinus</taxon>
    </lineage>
</organism>
<dbReference type="Proteomes" id="UP001213000">
    <property type="component" value="Unassembled WGS sequence"/>
</dbReference>
<dbReference type="InterPro" id="IPR028614">
    <property type="entry name" value="GDP_fucose/colitose_synth"/>
</dbReference>
<dbReference type="InterPro" id="IPR001509">
    <property type="entry name" value="Epimerase_deHydtase"/>
</dbReference>
<feature type="domain" description="NAD-dependent epimerase/dehydratase" evidence="7">
    <location>
        <begin position="6"/>
        <end position="240"/>
    </location>
</feature>
<dbReference type="SUPFAM" id="SSF51735">
    <property type="entry name" value="NAD(P)-binding Rossmann-fold domains"/>
    <property type="match status" value="1"/>
</dbReference>
<keyword evidence="6" id="KW-0413">Isomerase</keyword>
<reference evidence="8" key="1">
    <citation type="submission" date="2022-07" db="EMBL/GenBank/DDBJ databases">
        <title>Genome Sequence of Leucocoprinus birnbaumii.</title>
        <authorList>
            <person name="Buettner E."/>
        </authorList>
    </citation>
    <scope>NUCLEOTIDE SEQUENCE</scope>
    <source>
        <strain evidence="8">VT141</strain>
    </source>
</reference>
<name>A0AAD5YT49_9AGAR</name>
<dbReference type="Gene3D" id="3.90.25.10">
    <property type="entry name" value="UDP-galactose 4-epimerase, domain 1"/>
    <property type="match status" value="1"/>
</dbReference>